<evidence type="ECO:0000313" key="1">
    <source>
        <dbReference type="EMBL" id="CAB4144189.1"/>
    </source>
</evidence>
<sequence>MSDTKTVHQLGATVRVSEGTRTVVYLVRGESEAELFIKAARCAARDNFTSFSTSVFRMLPKKKEAK</sequence>
<name>A0A6J5QXG5_9CAUD</name>
<proteinExistence type="predicted"/>
<accession>A0A6J5QXG5</accession>
<dbReference type="EMBL" id="LR796430">
    <property type="protein sequence ID" value="CAB4144189.1"/>
    <property type="molecule type" value="Genomic_DNA"/>
</dbReference>
<dbReference type="EMBL" id="LR797138">
    <property type="protein sequence ID" value="CAB4189300.1"/>
    <property type="molecule type" value="Genomic_DNA"/>
</dbReference>
<evidence type="ECO:0000313" key="2">
    <source>
        <dbReference type="EMBL" id="CAB4189300.1"/>
    </source>
</evidence>
<organism evidence="2">
    <name type="scientific">uncultured Caudovirales phage</name>
    <dbReference type="NCBI Taxonomy" id="2100421"/>
    <lineage>
        <taxon>Viruses</taxon>
        <taxon>Duplodnaviria</taxon>
        <taxon>Heunggongvirae</taxon>
        <taxon>Uroviricota</taxon>
        <taxon>Caudoviricetes</taxon>
        <taxon>Peduoviridae</taxon>
        <taxon>Maltschvirus</taxon>
        <taxon>Maltschvirus maltsch</taxon>
    </lineage>
</organism>
<protein>
    <submittedName>
        <fullName evidence="2">Uncharacterized protein</fullName>
    </submittedName>
</protein>
<reference evidence="2" key="1">
    <citation type="submission" date="2020-05" db="EMBL/GenBank/DDBJ databases">
        <authorList>
            <person name="Chiriac C."/>
            <person name="Salcher M."/>
            <person name="Ghai R."/>
            <person name="Kavagutti S V."/>
        </authorList>
    </citation>
    <scope>NUCLEOTIDE SEQUENCE</scope>
</reference>
<gene>
    <name evidence="2" type="ORF">UFOVP1189_39</name>
    <name evidence="1" type="ORF">UFOVP464_24</name>
</gene>